<gene>
    <name evidence="2" type="ORF">KK1_017012</name>
</gene>
<dbReference type="AlphaFoldDB" id="A0A151T605"/>
<dbReference type="Pfam" id="PF00078">
    <property type="entry name" value="RVT_1"/>
    <property type="match status" value="1"/>
</dbReference>
<organism evidence="2 3">
    <name type="scientific">Cajanus cajan</name>
    <name type="common">Pigeon pea</name>
    <name type="synonym">Cajanus indicus</name>
    <dbReference type="NCBI Taxonomy" id="3821"/>
    <lineage>
        <taxon>Eukaryota</taxon>
        <taxon>Viridiplantae</taxon>
        <taxon>Streptophyta</taxon>
        <taxon>Embryophyta</taxon>
        <taxon>Tracheophyta</taxon>
        <taxon>Spermatophyta</taxon>
        <taxon>Magnoliopsida</taxon>
        <taxon>eudicotyledons</taxon>
        <taxon>Gunneridae</taxon>
        <taxon>Pentapetalae</taxon>
        <taxon>rosids</taxon>
        <taxon>fabids</taxon>
        <taxon>Fabales</taxon>
        <taxon>Fabaceae</taxon>
        <taxon>Papilionoideae</taxon>
        <taxon>50 kb inversion clade</taxon>
        <taxon>NPAAA clade</taxon>
        <taxon>indigoferoid/millettioid clade</taxon>
        <taxon>Phaseoleae</taxon>
        <taxon>Cajanus</taxon>
    </lineage>
</organism>
<sequence>MRIREWGKGDDWNNRVNHLHVSLKMWNKRTFGNVFYGKRKILKRLQGIKKKVSLGDNHILRLLKELKIIKQDVYEEFRLTNCFLELSDQPTSLCNLSYKVIMKVLALRLRNIMDGLIGSNQCSFVPSYHNKYNIMIKQEVIHSMCNKSGKKWMVLKIDLEKAYNHLSLSFIFIQNSLIKI</sequence>
<protein>
    <submittedName>
        <fullName evidence="2">Retrovirus-related Pol polyprotein LINE-1</fullName>
    </submittedName>
</protein>
<dbReference type="Gramene" id="C.cajan_16528.t">
    <property type="protein sequence ID" value="C.cajan_16528.t"/>
    <property type="gene ID" value="C.cajan_16528"/>
</dbReference>
<evidence type="ECO:0000313" key="2">
    <source>
        <dbReference type="EMBL" id="KYP62476.1"/>
    </source>
</evidence>
<keyword evidence="3" id="KW-1185">Reference proteome</keyword>
<name>A0A151T605_CAJCA</name>
<reference evidence="2 3" key="1">
    <citation type="journal article" date="2012" name="Nat. Biotechnol.">
        <title>Draft genome sequence of pigeonpea (Cajanus cajan), an orphan legume crop of resource-poor farmers.</title>
        <authorList>
            <person name="Varshney R.K."/>
            <person name="Chen W."/>
            <person name="Li Y."/>
            <person name="Bharti A.K."/>
            <person name="Saxena R.K."/>
            <person name="Schlueter J.A."/>
            <person name="Donoghue M.T."/>
            <person name="Azam S."/>
            <person name="Fan G."/>
            <person name="Whaley A.M."/>
            <person name="Farmer A.D."/>
            <person name="Sheridan J."/>
            <person name="Iwata A."/>
            <person name="Tuteja R."/>
            <person name="Penmetsa R.V."/>
            <person name="Wu W."/>
            <person name="Upadhyaya H.D."/>
            <person name="Yang S.P."/>
            <person name="Shah T."/>
            <person name="Saxena K.B."/>
            <person name="Michael T."/>
            <person name="McCombie W.R."/>
            <person name="Yang B."/>
            <person name="Zhang G."/>
            <person name="Yang H."/>
            <person name="Wang J."/>
            <person name="Spillane C."/>
            <person name="Cook D.R."/>
            <person name="May G.D."/>
            <person name="Xu X."/>
            <person name="Jackson S.A."/>
        </authorList>
    </citation>
    <scope>NUCLEOTIDE SEQUENCE [LARGE SCALE GENOMIC DNA]</scope>
    <source>
        <strain evidence="3">cv. Asha</strain>
    </source>
</reference>
<dbReference type="PANTHER" id="PTHR31635:SF196">
    <property type="entry name" value="REVERSE TRANSCRIPTASE DOMAIN-CONTAINING PROTEIN-RELATED"/>
    <property type="match status" value="1"/>
</dbReference>
<proteinExistence type="predicted"/>
<feature type="domain" description="Reverse transcriptase" evidence="1">
    <location>
        <begin position="90"/>
        <end position="172"/>
    </location>
</feature>
<dbReference type="InterPro" id="IPR000477">
    <property type="entry name" value="RT_dom"/>
</dbReference>
<evidence type="ECO:0000313" key="3">
    <source>
        <dbReference type="Proteomes" id="UP000075243"/>
    </source>
</evidence>
<dbReference type="PANTHER" id="PTHR31635">
    <property type="entry name" value="REVERSE TRANSCRIPTASE DOMAIN-CONTAINING PROTEIN-RELATED"/>
    <property type="match status" value="1"/>
</dbReference>
<dbReference type="EMBL" id="CM003610">
    <property type="protein sequence ID" value="KYP62476.1"/>
    <property type="molecule type" value="Genomic_DNA"/>
</dbReference>
<dbReference type="Proteomes" id="UP000075243">
    <property type="component" value="Chromosome 8"/>
</dbReference>
<dbReference type="STRING" id="3821.A0A151T605"/>
<evidence type="ECO:0000259" key="1">
    <source>
        <dbReference type="Pfam" id="PF00078"/>
    </source>
</evidence>
<accession>A0A151T605</accession>